<dbReference type="EMBL" id="JBICCN010000419">
    <property type="protein sequence ID" value="KAL3070075.1"/>
    <property type="molecule type" value="Genomic_DNA"/>
</dbReference>
<accession>A0ABD2HYM4</accession>
<proteinExistence type="predicted"/>
<dbReference type="Proteomes" id="UP001620645">
    <property type="component" value="Unassembled WGS sequence"/>
</dbReference>
<evidence type="ECO:0000256" key="1">
    <source>
        <dbReference type="SAM" id="MobiDB-lite"/>
    </source>
</evidence>
<evidence type="ECO:0000313" key="2">
    <source>
        <dbReference type="EMBL" id="KAL3070075.1"/>
    </source>
</evidence>
<sequence>MKRRGDRPQHAHTLIRQISSRKRAQQHHCPHPNDNTNQSSANISFTNTAATITTQTLVVITSLRYLANDSNSLPPPQSHIIGHHSITPISQIPLF</sequence>
<gene>
    <name evidence="2" type="ORF">niasHS_016601</name>
</gene>
<reference evidence="2 3" key="1">
    <citation type="submission" date="2024-10" db="EMBL/GenBank/DDBJ databases">
        <authorList>
            <person name="Kim D."/>
        </authorList>
    </citation>
    <scope>NUCLEOTIDE SEQUENCE [LARGE SCALE GENOMIC DNA]</scope>
    <source>
        <strain evidence="2">Taebaek</strain>
    </source>
</reference>
<feature type="compositionally biased region" description="Basic residues" evidence="1">
    <location>
        <begin position="19"/>
        <end position="30"/>
    </location>
</feature>
<keyword evidence="3" id="KW-1185">Reference proteome</keyword>
<name>A0ABD2HYM4_HETSC</name>
<organism evidence="2 3">
    <name type="scientific">Heterodera schachtii</name>
    <name type="common">Sugarbeet cyst nematode worm</name>
    <name type="synonym">Tylenchus schachtii</name>
    <dbReference type="NCBI Taxonomy" id="97005"/>
    <lineage>
        <taxon>Eukaryota</taxon>
        <taxon>Metazoa</taxon>
        <taxon>Ecdysozoa</taxon>
        <taxon>Nematoda</taxon>
        <taxon>Chromadorea</taxon>
        <taxon>Rhabditida</taxon>
        <taxon>Tylenchina</taxon>
        <taxon>Tylenchomorpha</taxon>
        <taxon>Tylenchoidea</taxon>
        <taxon>Heteroderidae</taxon>
        <taxon>Heteroderinae</taxon>
        <taxon>Heterodera</taxon>
    </lineage>
</organism>
<dbReference type="AlphaFoldDB" id="A0ABD2HYM4"/>
<evidence type="ECO:0000313" key="3">
    <source>
        <dbReference type="Proteomes" id="UP001620645"/>
    </source>
</evidence>
<feature type="region of interest" description="Disordered" evidence="1">
    <location>
        <begin position="17"/>
        <end position="41"/>
    </location>
</feature>
<protein>
    <submittedName>
        <fullName evidence="2">Uncharacterized protein</fullName>
    </submittedName>
</protein>
<comment type="caution">
    <text evidence="2">The sequence shown here is derived from an EMBL/GenBank/DDBJ whole genome shotgun (WGS) entry which is preliminary data.</text>
</comment>